<sequence length="108" mass="12069">MDKFVKALEEKGIKESIMKVLEKNPDADIAEILEYEISKDENLEDIFLEEAHECAVNAVCGEIFHEFIAEKIFNPEKVNALGEALAKASEQIVDAFSSAFSGLFNDKN</sequence>
<gene>
    <name evidence="1" type="ORF">CDL23_04955</name>
</gene>
<dbReference type="AlphaFoldDB" id="A0A2N5PMJ1"/>
<protein>
    <submittedName>
        <fullName evidence="1">Uncharacterized protein</fullName>
    </submittedName>
</protein>
<accession>A0A2N5PMJ1</accession>
<name>A0A2N5PMJ1_MEDGN</name>
<evidence type="ECO:0000313" key="2">
    <source>
        <dbReference type="Proteomes" id="UP000235093"/>
    </source>
</evidence>
<dbReference type="RefSeq" id="WP_066730780.1">
    <property type="nucleotide sequence ID" value="NZ_NIHT01000006.1"/>
</dbReference>
<comment type="caution">
    <text evidence="1">The sequence shown here is derived from an EMBL/GenBank/DDBJ whole genome shotgun (WGS) entry which is preliminary data.</text>
</comment>
<evidence type="ECO:0000313" key="1">
    <source>
        <dbReference type="EMBL" id="PLT76368.1"/>
    </source>
</evidence>
<organism evidence="1 2">
    <name type="scientific">Mediterraneibacter gnavus</name>
    <name type="common">Ruminococcus gnavus</name>
    <dbReference type="NCBI Taxonomy" id="33038"/>
    <lineage>
        <taxon>Bacteria</taxon>
        <taxon>Bacillati</taxon>
        <taxon>Bacillota</taxon>
        <taxon>Clostridia</taxon>
        <taxon>Lachnospirales</taxon>
        <taxon>Lachnospiraceae</taxon>
        <taxon>Mediterraneibacter</taxon>
    </lineage>
</organism>
<proteinExistence type="predicted"/>
<dbReference type="Proteomes" id="UP000235093">
    <property type="component" value="Unassembled WGS sequence"/>
</dbReference>
<reference evidence="1 2" key="1">
    <citation type="journal article" date="2017" name="Genome Med.">
        <title>A novel Ruminococcus gnavus clade enriched in inflammatory bowel disease patients.</title>
        <authorList>
            <person name="Hall A.B."/>
            <person name="Yassour M."/>
            <person name="Sauk J."/>
            <person name="Garner A."/>
            <person name="Jiang X."/>
            <person name="Arthur T."/>
            <person name="Lagoudas G.K."/>
            <person name="Vatanen T."/>
            <person name="Fornelos N."/>
            <person name="Wilson R."/>
            <person name="Bertha M."/>
            <person name="Cohen M."/>
            <person name="Garber J."/>
            <person name="Khalili H."/>
            <person name="Gevers D."/>
            <person name="Ananthakrishnan A.N."/>
            <person name="Kugathasan S."/>
            <person name="Lander E.S."/>
            <person name="Blainey P."/>
            <person name="Vlamakis H."/>
            <person name="Xavier R.J."/>
            <person name="Huttenhower C."/>
        </authorList>
    </citation>
    <scope>NUCLEOTIDE SEQUENCE [LARGE SCALE GENOMIC DNA]</scope>
    <source>
        <strain evidence="1 2">RJX1125</strain>
    </source>
</reference>
<dbReference type="EMBL" id="NIHT01000006">
    <property type="protein sequence ID" value="PLT76368.1"/>
    <property type="molecule type" value="Genomic_DNA"/>
</dbReference>